<reference evidence="2 3" key="1">
    <citation type="submission" date="2015-08" db="EMBL/GenBank/DDBJ databases">
        <authorList>
            <person name="Babu N.S."/>
            <person name="Beckwith C.J."/>
            <person name="Beseler K.G."/>
            <person name="Brison A."/>
            <person name="Carone J.V."/>
            <person name="Caskin T.P."/>
            <person name="Diamond M."/>
            <person name="Durham M.E."/>
            <person name="Foxe J.M."/>
            <person name="Go M."/>
            <person name="Henderson B.A."/>
            <person name="Jones I.B."/>
            <person name="McGettigan J.A."/>
            <person name="Micheletti S.J."/>
            <person name="Nasrallah M.E."/>
            <person name="Ortiz D."/>
            <person name="Piller C.R."/>
            <person name="Privatt S.R."/>
            <person name="Schneider S.L."/>
            <person name="Sharp S."/>
            <person name="Smith T.C."/>
            <person name="Stanton J.D."/>
            <person name="Ullery H.E."/>
            <person name="Wilson R.J."/>
            <person name="Serrano M.G."/>
            <person name="Buck G."/>
            <person name="Lee V."/>
            <person name="Wang Y."/>
            <person name="Carvalho R."/>
            <person name="Voegtly L."/>
            <person name="Shi R."/>
            <person name="Duckworth R."/>
            <person name="Johnson A."/>
            <person name="Loviza R."/>
            <person name="Walstead R."/>
            <person name="Shah Z."/>
            <person name="Kiflezghi M."/>
            <person name="Wade K."/>
            <person name="Ball S.L."/>
            <person name="Bradley K.W."/>
            <person name="Asai D.J."/>
            <person name="Bowman C.A."/>
            <person name="Russell D.A."/>
            <person name="Pope W.H."/>
            <person name="Jacobs-Sera D."/>
            <person name="Hendrix R.W."/>
            <person name="Hatfull G.F."/>
        </authorList>
    </citation>
    <scope>NUCLEOTIDE SEQUENCE [LARGE SCALE GENOMIC DNA]</scope>
    <source>
        <strain evidence="2 3">DSM 27648</strain>
    </source>
</reference>
<dbReference type="STRING" id="1391654.AKJ09_09091"/>
<feature type="region of interest" description="Disordered" evidence="1">
    <location>
        <begin position="21"/>
        <end position="46"/>
    </location>
</feature>
<organism evidence="2 3">
    <name type="scientific">Labilithrix luteola</name>
    <dbReference type="NCBI Taxonomy" id="1391654"/>
    <lineage>
        <taxon>Bacteria</taxon>
        <taxon>Pseudomonadati</taxon>
        <taxon>Myxococcota</taxon>
        <taxon>Polyangia</taxon>
        <taxon>Polyangiales</taxon>
        <taxon>Labilitrichaceae</taxon>
        <taxon>Labilithrix</taxon>
    </lineage>
</organism>
<dbReference type="Proteomes" id="UP000064967">
    <property type="component" value="Chromosome"/>
</dbReference>
<evidence type="ECO:0000313" key="3">
    <source>
        <dbReference type="Proteomes" id="UP000064967"/>
    </source>
</evidence>
<evidence type="ECO:0000313" key="2">
    <source>
        <dbReference type="EMBL" id="AKV02428.1"/>
    </source>
</evidence>
<dbReference type="EMBL" id="CP012333">
    <property type="protein sequence ID" value="AKV02428.1"/>
    <property type="molecule type" value="Genomic_DNA"/>
</dbReference>
<dbReference type="KEGG" id="llu:AKJ09_09091"/>
<accession>A0A0K1Q9L9</accession>
<dbReference type="AlphaFoldDB" id="A0A0K1Q9L9"/>
<sequence>MLGGAVLSTLAMAACASDENVVTGPEGSSTTIIAPDSGLDAGESDGAGDDVADAAPFVCAPTELCPTGPFAPNNPGGTLDLRTRINVVRGRSPSDVWAAGVHGSLAHFDGTSWTMSDVGTKETLNALWLRDSDELALVSMFSVYTRGLTAVDAGADASAPSAGGWTSVGAPPAPENFVEFFHAQTFQSAWAPSDAEWLWCATVETASGTSQPHNGLWRIHIAPATNQPEIAAAFPVGTCSVLPCQTMTSIHGASADDLWAVGYTGATVHIQNAQSDTPTMTAFDSKTWVGLEGVWAASATEAWAVGGAGVIRHWTGGAASWEIVSDVPTTETLRAVWGTSPTDIWAVGDASVVLHYDGKAWSQVTVAGTGDRRPNLYTVWTATPGHVWIGGDGVLLSLGGNP</sequence>
<evidence type="ECO:0008006" key="4">
    <source>
        <dbReference type="Google" id="ProtNLM"/>
    </source>
</evidence>
<protein>
    <recommendedName>
        <fullName evidence="4">Type IV fimbrial biogenesis protein PilY1</fullName>
    </recommendedName>
</protein>
<evidence type="ECO:0000256" key="1">
    <source>
        <dbReference type="SAM" id="MobiDB-lite"/>
    </source>
</evidence>
<proteinExistence type="predicted"/>
<keyword evidence="3" id="KW-1185">Reference proteome</keyword>
<gene>
    <name evidence="2" type="ORF">AKJ09_09091</name>
</gene>
<name>A0A0K1Q9L9_9BACT</name>